<dbReference type="EC" id="5.1.3.-" evidence="5"/>
<sequence>MWMAESLIHLYDKIIIMSRIAFKMKLFKGKEDEYKKRHDVIWPELQLLLKEKGIHDYSIFLDEETNTLFAVMNVDDDLKLAELPLHSVMKRWWAYMSDIMETNADQSPVSINLKEVFYLS</sequence>
<dbReference type="EMBL" id="MLJW01000016">
    <property type="protein sequence ID" value="OIR12911.1"/>
    <property type="molecule type" value="Genomic_DNA"/>
</dbReference>
<evidence type="ECO:0000256" key="1">
    <source>
        <dbReference type="ARBA" id="ARBA00022490"/>
    </source>
</evidence>
<keyword evidence="3" id="KW-0119">Carbohydrate metabolism</keyword>
<dbReference type="GO" id="GO:0016857">
    <property type="term" value="F:racemase and epimerase activity, acting on carbohydrates and derivatives"/>
    <property type="evidence" value="ECO:0007669"/>
    <property type="project" value="InterPro"/>
</dbReference>
<organism evidence="5">
    <name type="scientific">mine drainage metagenome</name>
    <dbReference type="NCBI Taxonomy" id="410659"/>
    <lineage>
        <taxon>unclassified sequences</taxon>
        <taxon>metagenomes</taxon>
        <taxon>ecological metagenomes</taxon>
    </lineage>
</organism>
<dbReference type="AlphaFoldDB" id="A0A1J5SWP6"/>
<keyword evidence="4" id="KW-0684">Rhamnose metabolism</keyword>
<keyword evidence="2 5" id="KW-0413">Isomerase</keyword>
<evidence type="ECO:0000256" key="2">
    <source>
        <dbReference type="ARBA" id="ARBA00023235"/>
    </source>
</evidence>
<evidence type="ECO:0000313" key="5">
    <source>
        <dbReference type="EMBL" id="OIR12911.1"/>
    </source>
</evidence>
<dbReference type="InterPro" id="IPR011008">
    <property type="entry name" value="Dimeric_a/b-barrel"/>
</dbReference>
<dbReference type="GO" id="GO:0005737">
    <property type="term" value="C:cytoplasm"/>
    <property type="evidence" value="ECO:0007669"/>
    <property type="project" value="InterPro"/>
</dbReference>
<accession>A0A1J5SWP6</accession>
<dbReference type="HAMAP" id="MF_01663">
    <property type="entry name" value="L_rham_rotase"/>
    <property type="match status" value="1"/>
</dbReference>
<proteinExistence type="inferred from homology"/>
<dbReference type="PANTHER" id="PTHR34389">
    <property type="entry name" value="L-RHAMNOSE MUTAROTASE"/>
    <property type="match status" value="1"/>
</dbReference>
<dbReference type="PANTHER" id="PTHR34389:SF2">
    <property type="entry name" value="L-RHAMNOSE MUTAROTASE"/>
    <property type="match status" value="1"/>
</dbReference>
<dbReference type="Pfam" id="PF05336">
    <property type="entry name" value="rhaM"/>
    <property type="match status" value="1"/>
</dbReference>
<name>A0A1J5SWP6_9ZZZZ</name>
<dbReference type="SUPFAM" id="SSF54909">
    <property type="entry name" value="Dimeric alpha+beta barrel"/>
    <property type="match status" value="1"/>
</dbReference>
<evidence type="ECO:0000256" key="3">
    <source>
        <dbReference type="ARBA" id="ARBA00023277"/>
    </source>
</evidence>
<protein>
    <submittedName>
        <fullName evidence="5">L-rhamnose mutarotase</fullName>
        <ecNumber evidence="5">5.1.3.-</ecNumber>
    </submittedName>
</protein>
<evidence type="ECO:0000256" key="4">
    <source>
        <dbReference type="ARBA" id="ARBA00023308"/>
    </source>
</evidence>
<dbReference type="Gene3D" id="3.30.70.100">
    <property type="match status" value="1"/>
</dbReference>
<dbReference type="NCBIfam" id="TIGR02625">
    <property type="entry name" value="YiiL_rotase"/>
    <property type="match status" value="1"/>
</dbReference>
<gene>
    <name evidence="5" type="primary">rhaM_1</name>
    <name evidence="5" type="ORF">GALL_59790</name>
</gene>
<keyword evidence="1" id="KW-0963">Cytoplasm</keyword>
<dbReference type="InterPro" id="IPR013448">
    <property type="entry name" value="L-rhamnose_mutarotase"/>
</dbReference>
<comment type="caution">
    <text evidence="5">The sequence shown here is derived from an EMBL/GenBank/DDBJ whole genome shotgun (WGS) entry which is preliminary data.</text>
</comment>
<dbReference type="InterPro" id="IPR008000">
    <property type="entry name" value="Rham/fucose_mutarotase"/>
</dbReference>
<reference evidence="5" key="1">
    <citation type="submission" date="2016-10" db="EMBL/GenBank/DDBJ databases">
        <title>Sequence of Gallionella enrichment culture.</title>
        <authorList>
            <person name="Poehlein A."/>
            <person name="Muehling M."/>
            <person name="Daniel R."/>
        </authorList>
    </citation>
    <scope>NUCLEOTIDE SEQUENCE</scope>
</reference>
<dbReference type="GO" id="GO:0019301">
    <property type="term" value="P:rhamnose catabolic process"/>
    <property type="evidence" value="ECO:0007669"/>
    <property type="project" value="TreeGrafter"/>
</dbReference>